<proteinExistence type="predicted"/>
<keyword evidence="3" id="KW-0378">Hydrolase</keyword>
<dbReference type="EC" id="3.-.-.-" evidence="3"/>
<dbReference type="RefSeq" id="WP_341425734.1">
    <property type="nucleotide sequence ID" value="NZ_JBBUTG010000005.1"/>
</dbReference>
<dbReference type="SUPFAM" id="SSF56601">
    <property type="entry name" value="beta-lactamase/transpeptidase-like"/>
    <property type="match status" value="1"/>
</dbReference>
<dbReference type="Proteomes" id="UP001371218">
    <property type="component" value="Unassembled WGS sequence"/>
</dbReference>
<dbReference type="GO" id="GO:0016787">
    <property type="term" value="F:hydrolase activity"/>
    <property type="evidence" value="ECO:0007669"/>
    <property type="project" value="UniProtKB-KW"/>
</dbReference>
<name>A0ABU9BN18_9BURK</name>
<sequence length="354" mass="39742">MRWGPVARRWALALILAPVIARADAFERISPEDAGYSSEKLQGLKAFLQASGSDSLLLLHDGKVFFEWGDIHRKLLVHSIRKALLSGLYGHLALSRDLDLSQTLDQLGVDDEPLRLSPAEKLATVQDVLQSRSGVYHPSAAESEGMSQRRPERGSHPAGTFFYYNNWDFNVAGAVFEQWAGRRLYDVFNEAIAQPLGMLDYHHRIGALEGPADVPTAEDDGFYQFERSQSRFPAYHFRLSAHDLALYGQLMLAEGAWKGRQLVSADWIRRSTQPRSVVQAEYGLAYGMLWDVVVPARAGEKPAFFHTGVDVHLLAVYPERKLVMVHRVNTDGPYKFNEGDLYQVIRQVHGARGP</sequence>
<evidence type="ECO:0000313" key="3">
    <source>
        <dbReference type="EMBL" id="MEK8031358.1"/>
    </source>
</evidence>
<protein>
    <submittedName>
        <fullName evidence="3">Serine hydrolase</fullName>
        <ecNumber evidence="3">3.-.-.-</ecNumber>
    </submittedName>
</protein>
<feature type="signal peptide" evidence="1">
    <location>
        <begin position="1"/>
        <end position="23"/>
    </location>
</feature>
<evidence type="ECO:0000259" key="2">
    <source>
        <dbReference type="Pfam" id="PF00144"/>
    </source>
</evidence>
<dbReference type="InterPro" id="IPR012338">
    <property type="entry name" value="Beta-lactam/transpept-like"/>
</dbReference>
<keyword evidence="1" id="KW-0732">Signal</keyword>
<keyword evidence="4" id="KW-1185">Reference proteome</keyword>
<accession>A0ABU9BN18</accession>
<organism evidence="3 4">
    <name type="scientific">Ideonella lacteola</name>
    <dbReference type="NCBI Taxonomy" id="2984193"/>
    <lineage>
        <taxon>Bacteria</taxon>
        <taxon>Pseudomonadati</taxon>
        <taxon>Pseudomonadota</taxon>
        <taxon>Betaproteobacteria</taxon>
        <taxon>Burkholderiales</taxon>
        <taxon>Sphaerotilaceae</taxon>
        <taxon>Ideonella</taxon>
    </lineage>
</organism>
<dbReference type="EMBL" id="JBBUTG010000005">
    <property type="protein sequence ID" value="MEK8031358.1"/>
    <property type="molecule type" value="Genomic_DNA"/>
</dbReference>
<dbReference type="PANTHER" id="PTHR43283">
    <property type="entry name" value="BETA-LACTAMASE-RELATED"/>
    <property type="match status" value="1"/>
</dbReference>
<comment type="caution">
    <text evidence="3">The sequence shown here is derived from an EMBL/GenBank/DDBJ whole genome shotgun (WGS) entry which is preliminary data.</text>
</comment>
<dbReference type="InterPro" id="IPR001466">
    <property type="entry name" value="Beta-lactam-related"/>
</dbReference>
<feature type="chain" id="PRO_5045137863" evidence="1">
    <location>
        <begin position="24"/>
        <end position="354"/>
    </location>
</feature>
<feature type="domain" description="Beta-lactamase-related" evidence="2">
    <location>
        <begin position="76"/>
        <end position="344"/>
    </location>
</feature>
<reference evidence="3 4" key="1">
    <citation type="submission" date="2024-04" db="EMBL/GenBank/DDBJ databases">
        <title>Novel species of the genus Ideonella isolated from streams.</title>
        <authorList>
            <person name="Lu H."/>
        </authorList>
    </citation>
    <scope>NUCLEOTIDE SEQUENCE [LARGE SCALE GENOMIC DNA]</scope>
    <source>
        <strain evidence="3 4">DXS29W</strain>
    </source>
</reference>
<evidence type="ECO:0000313" key="4">
    <source>
        <dbReference type="Proteomes" id="UP001371218"/>
    </source>
</evidence>
<dbReference type="Gene3D" id="3.40.710.10">
    <property type="entry name" value="DD-peptidase/beta-lactamase superfamily"/>
    <property type="match status" value="1"/>
</dbReference>
<dbReference type="InterPro" id="IPR050789">
    <property type="entry name" value="Diverse_Enzym_Activities"/>
</dbReference>
<gene>
    <name evidence="3" type="ORF">AACH06_11065</name>
</gene>
<dbReference type="Pfam" id="PF00144">
    <property type="entry name" value="Beta-lactamase"/>
    <property type="match status" value="1"/>
</dbReference>
<evidence type="ECO:0000256" key="1">
    <source>
        <dbReference type="SAM" id="SignalP"/>
    </source>
</evidence>
<dbReference type="PANTHER" id="PTHR43283:SF7">
    <property type="entry name" value="BETA-LACTAMASE-RELATED DOMAIN-CONTAINING PROTEIN"/>
    <property type="match status" value="1"/>
</dbReference>